<proteinExistence type="predicted"/>
<dbReference type="PANTHER" id="PTHR44591:SF3">
    <property type="entry name" value="RESPONSE REGULATORY DOMAIN-CONTAINING PROTEIN"/>
    <property type="match status" value="1"/>
</dbReference>
<evidence type="ECO:0000256" key="2">
    <source>
        <dbReference type="PROSITE-ProRule" id="PRU00169"/>
    </source>
</evidence>
<dbReference type="PROSITE" id="PS50110">
    <property type="entry name" value="RESPONSE_REGULATORY"/>
    <property type="match status" value="1"/>
</dbReference>
<dbReference type="AlphaFoldDB" id="A0A1G2K432"/>
<dbReference type="SMART" id="SM00448">
    <property type="entry name" value="REC"/>
    <property type="match status" value="1"/>
</dbReference>
<feature type="modified residue" description="4-aspartylphosphate" evidence="2">
    <location>
        <position position="69"/>
    </location>
</feature>
<organism evidence="4 5">
    <name type="scientific">Candidatus Sungbacteria bacterium RIFCSPHIGHO2_01_FULL_47_32</name>
    <dbReference type="NCBI Taxonomy" id="1802264"/>
    <lineage>
        <taxon>Bacteria</taxon>
        <taxon>Candidatus Sungiibacteriota</taxon>
    </lineage>
</organism>
<protein>
    <recommendedName>
        <fullName evidence="3">Response regulatory domain-containing protein</fullName>
    </recommendedName>
</protein>
<dbReference type="PANTHER" id="PTHR44591">
    <property type="entry name" value="STRESS RESPONSE REGULATOR PROTEIN 1"/>
    <property type="match status" value="1"/>
</dbReference>
<dbReference type="SUPFAM" id="SSF52172">
    <property type="entry name" value="CheY-like"/>
    <property type="match status" value="1"/>
</dbReference>
<evidence type="ECO:0000256" key="1">
    <source>
        <dbReference type="ARBA" id="ARBA00022553"/>
    </source>
</evidence>
<evidence type="ECO:0000259" key="3">
    <source>
        <dbReference type="PROSITE" id="PS50110"/>
    </source>
</evidence>
<dbReference type="EMBL" id="MHQC01000041">
    <property type="protein sequence ID" value="OGZ94167.1"/>
    <property type="molecule type" value="Genomic_DNA"/>
</dbReference>
<dbReference type="Gene3D" id="3.40.50.2300">
    <property type="match status" value="1"/>
</dbReference>
<gene>
    <name evidence="4" type="ORF">A2633_02875</name>
</gene>
<evidence type="ECO:0000313" key="5">
    <source>
        <dbReference type="Proteomes" id="UP000177152"/>
    </source>
</evidence>
<accession>A0A1G2K432</accession>
<name>A0A1G2K432_9BACT</name>
<dbReference type="CDD" id="cd17574">
    <property type="entry name" value="REC_OmpR"/>
    <property type="match status" value="1"/>
</dbReference>
<dbReference type="InterPro" id="IPR001789">
    <property type="entry name" value="Sig_transdc_resp-reg_receiver"/>
</dbReference>
<dbReference type="GO" id="GO:0000160">
    <property type="term" value="P:phosphorelay signal transduction system"/>
    <property type="evidence" value="ECO:0007669"/>
    <property type="project" value="InterPro"/>
</dbReference>
<sequence length="145" mass="16215">MDETRRDSASQAGEKNGKARLLIIEDDVFLRNLLVNKLAKDGYVISDAIDGPSALKLLETERPDLILMDLLLPGMDGFAVLREMKKSPELAKIPVIVLSNLGSQEDIDRVMALGASDYLIKANFTLDEIVKRINQILEEKYFKLP</sequence>
<feature type="domain" description="Response regulatory" evidence="3">
    <location>
        <begin position="20"/>
        <end position="137"/>
    </location>
</feature>
<dbReference type="InterPro" id="IPR011006">
    <property type="entry name" value="CheY-like_superfamily"/>
</dbReference>
<evidence type="ECO:0000313" key="4">
    <source>
        <dbReference type="EMBL" id="OGZ94167.1"/>
    </source>
</evidence>
<keyword evidence="1 2" id="KW-0597">Phosphoprotein</keyword>
<dbReference type="Proteomes" id="UP000177152">
    <property type="component" value="Unassembled WGS sequence"/>
</dbReference>
<comment type="caution">
    <text evidence="4">The sequence shown here is derived from an EMBL/GenBank/DDBJ whole genome shotgun (WGS) entry which is preliminary data.</text>
</comment>
<reference evidence="4 5" key="1">
    <citation type="journal article" date="2016" name="Nat. Commun.">
        <title>Thousands of microbial genomes shed light on interconnected biogeochemical processes in an aquifer system.</title>
        <authorList>
            <person name="Anantharaman K."/>
            <person name="Brown C.T."/>
            <person name="Hug L.A."/>
            <person name="Sharon I."/>
            <person name="Castelle C.J."/>
            <person name="Probst A.J."/>
            <person name="Thomas B.C."/>
            <person name="Singh A."/>
            <person name="Wilkins M.J."/>
            <person name="Karaoz U."/>
            <person name="Brodie E.L."/>
            <person name="Williams K.H."/>
            <person name="Hubbard S.S."/>
            <person name="Banfield J.F."/>
        </authorList>
    </citation>
    <scope>NUCLEOTIDE SEQUENCE [LARGE SCALE GENOMIC DNA]</scope>
</reference>
<dbReference type="InterPro" id="IPR050595">
    <property type="entry name" value="Bact_response_regulator"/>
</dbReference>
<dbReference type="Pfam" id="PF00072">
    <property type="entry name" value="Response_reg"/>
    <property type="match status" value="1"/>
</dbReference>